<dbReference type="AlphaFoldDB" id="A0AAW2ZNW8"/>
<feature type="transmembrane region" description="Helical" evidence="5">
    <location>
        <begin position="54"/>
        <end position="74"/>
    </location>
</feature>
<organism evidence="6 7">
    <name type="scientific">Acrasis kona</name>
    <dbReference type="NCBI Taxonomy" id="1008807"/>
    <lineage>
        <taxon>Eukaryota</taxon>
        <taxon>Discoba</taxon>
        <taxon>Heterolobosea</taxon>
        <taxon>Tetramitia</taxon>
        <taxon>Eutetramitia</taxon>
        <taxon>Acrasidae</taxon>
        <taxon>Acrasis</taxon>
    </lineage>
</organism>
<gene>
    <name evidence="6" type="ORF">AKO1_003967</name>
</gene>
<evidence type="ECO:0000256" key="2">
    <source>
        <dbReference type="ARBA" id="ARBA00022692"/>
    </source>
</evidence>
<evidence type="ECO:0000313" key="6">
    <source>
        <dbReference type="EMBL" id="KAL0490658.1"/>
    </source>
</evidence>
<evidence type="ECO:0000256" key="1">
    <source>
        <dbReference type="ARBA" id="ARBA00004141"/>
    </source>
</evidence>
<dbReference type="InterPro" id="IPR013901">
    <property type="entry name" value="Anthrone_oxy"/>
</dbReference>
<keyword evidence="3 5" id="KW-1133">Transmembrane helix</keyword>
<keyword evidence="2 5" id="KW-0812">Transmembrane</keyword>
<dbReference type="Proteomes" id="UP001431209">
    <property type="component" value="Unassembled WGS sequence"/>
</dbReference>
<evidence type="ECO:0000256" key="4">
    <source>
        <dbReference type="ARBA" id="ARBA00023136"/>
    </source>
</evidence>
<dbReference type="GO" id="GO:0016020">
    <property type="term" value="C:membrane"/>
    <property type="evidence" value="ECO:0007669"/>
    <property type="project" value="UniProtKB-SubCell"/>
</dbReference>
<keyword evidence="7" id="KW-1185">Reference proteome</keyword>
<feature type="transmembrane region" description="Helical" evidence="5">
    <location>
        <begin position="12"/>
        <end position="33"/>
    </location>
</feature>
<proteinExistence type="predicted"/>
<comment type="caution">
    <text evidence="6">The sequence shown here is derived from an EMBL/GenBank/DDBJ whole genome shotgun (WGS) entry which is preliminary data.</text>
</comment>
<dbReference type="PANTHER" id="PTHR35042:SF1">
    <property type="entry name" value="DUF1772-DOMAIN-CONTAINING PROTEIN"/>
    <property type="match status" value="1"/>
</dbReference>
<keyword evidence="4 5" id="KW-0472">Membrane</keyword>
<reference evidence="6 7" key="1">
    <citation type="submission" date="2024-03" db="EMBL/GenBank/DDBJ databases">
        <title>The Acrasis kona genome and developmental transcriptomes reveal deep origins of eukaryotic multicellular pathways.</title>
        <authorList>
            <person name="Sheikh S."/>
            <person name="Fu C.-J."/>
            <person name="Brown M.W."/>
            <person name="Baldauf S.L."/>
        </authorList>
    </citation>
    <scope>NUCLEOTIDE SEQUENCE [LARGE SCALE GENOMIC DNA]</scope>
    <source>
        <strain evidence="6 7">ATCC MYA-3509</strain>
    </source>
</reference>
<comment type="subcellular location">
    <subcellularLocation>
        <location evidence="1">Membrane</location>
        <topology evidence="1">Multi-pass membrane protein</topology>
    </subcellularLocation>
</comment>
<sequence length="217" mass="23580">MNSPNFINTVSISASLIAAGFNYCFCFFDIPILKAQKASRSLPSIRWLFSRGSHVLPTLAAVATSGFAYLAYLSAPQGKGPLQLLNFADNGIKFNGYLLSSLLNFAIVPFTMLVMLSNNFKLIKMNEEKGGTRSADSARHRGSKREKVSAYESISGKGALNQFTDLSGPQEKTIEDTTEAEDKEVNQSLDLFQKHNLVRAVLSTAGGMVGIWTALSV</sequence>
<name>A0AAW2ZNW8_9EUKA</name>
<accession>A0AAW2ZNW8</accession>
<protein>
    <submittedName>
        <fullName evidence="6">YidC</fullName>
    </submittedName>
</protein>
<evidence type="ECO:0000256" key="3">
    <source>
        <dbReference type="ARBA" id="ARBA00022989"/>
    </source>
</evidence>
<feature type="transmembrane region" description="Helical" evidence="5">
    <location>
        <begin position="94"/>
        <end position="116"/>
    </location>
</feature>
<dbReference type="Pfam" id="PF08592">
    <property type="entry name" value="Anthrone_oxy"/>
    <property type="match status" value="1"/>
</dbReference>
<dbReference type="EMBL" id="JAOPGA020001708">
    <property type="protein sequence ID" value="KAL0490658.1"/>
    <property type="molecule type" value="Genomic_DNA"/>
</dbReference>
<evidence type="ECO:0000313" key="7">
    <source>
        <dbReference type="Proteomes" id="UP001431209"/>
    </source>
</evidence>
<dbReference type="PANTHER" id="PTHR35042">
    <property type="entry name" value="ANTHRONE OXYGENASE ENCC"/>
    <property type="match status" value="1"/>
</dbReference>
<evidence type="ECO:0000256" key="5">
    <source>
        <dbReference type="SAM" id="Phobius"/>
    </source>
</evidence>